<gene>
    <name evidence="1" type="primary">Nfu_g_1_000933</name>
</gene>
<dbReference type="AlphaFoldDB" id="A0A1A8SDU7"/>
<feature type="non-terminal residue" evidence="1">
    <location>
        <position position="1"/>
    </location>
</feature>
<reference evidence="1" key="1">
    <citation type="submission" date="2016-05" db="EMBL/GenBank/DDBJ databases">
        <authorList>
            <person name="Lavstsen T."/>
            <person name="Jespersen J.S."/>
        </authorList>
    </citation>
    <scope>NUCLEOTIDE SEQUENCE</scope>
    <source>
        <tissue evidence="1">Brain</tissue>
    </source>
</reference>
<accession>A0A1A8SDU7</accession>
<reference evidence="1" key="2">
    <citation type="submission" date="2016-06" db="EMBL/GenBank/DDBJ databases">
        <title>The genome of a short-lived fish provides insights into sex chromosome evolution and the genetic control of aging.</title>
        <authorList>
            <person name="Reichwald K."/>
            <person name="Felder M."/>
            <person name="Petzold A."/>
            <person name="Koch P."/>
            <person name="Groth M."/>
            <person name="Platzer M."/>
        </authorList>
    </citation>
    <scope>NUCLEOTIDE SEQUENCE</scope>
    <source>
        <tissue evidence="1">Brain</tissue>
    </source>
</reference>
<name>A0A1A8SDU7_9TELE</name>
<feature type="non-terminal residue" evidence="1">
    <location>
        <position position="38"/>
    </location>
</feature>
<evidence type="ECO:0000313" key="1">
    <source>
        <dbReference type="EMBL" id="SBS15720.1"/>
    </source>
</evidence>
<protein>
    <submittedName>
        <fullName evidence="1">Uncharacterized protein</fullName>
    </submittedName>
</protein>
<organism evidence="1">
    <name type="scientific">Nothobranchius rachovii</name>
    <name type="common">bluefin notho</name>
    <dbReference type="NCBI Taxonomy" id="451742"/>
    <lineage>
        <taxon>Eukaryota</taxon>
        <taxon>Metazoa</taxon>
        <taxon>Chordata</taxon>
        <taxon>Craniata</taxon>
        <taxon>Vertebrata</taxon>
        <taxon>Euteleostomi</taxon>
        <taxon>Actinopterygii</taxon>
        <taxon>Neopterygii</taxon>
        <taxon>Teleostei</taxon>
        <taxon>Neoteleostei</taxon>
        <taxon>Acanthomorphata</taxon>
        <taxon>Ovalentaria</taxon>
        <taxon>Atherinomorphae</taxon>
        <taxon>Cyprinodontiformes</taxon>
        <taxon>Nothobranchiidae</taxon>
        <taxon>Nothobranchius</taxon>
    </lineage>
</organism>
<dbReference type="EMBL" id="HAEI01013251">
    <property type="protein sequence ID" value="SBS15720.1"/>
    <property type="molecule type" value="Transcribed_RNA"/>
</dbReference>
<proteinExistence type="predicted"/>
<sequence length="38" mass="4302">LLTCETAVLQRRTSVCPAITMVFCWCPHGEGHRLEHCC</sequence>